<feature type="transmembrane region" description="Helical" evidence="11">
    <location>
        <begin position="32"/>
        <end position="53"/>
    </location>
</feature>
<dbReference type="GO" id="GO:0015421">
    <property type="term" value="F:ABC-type oligopeptide transporter activity"/>
    <property type="evidence" value="ECO:0007669"/>
    <property type="project" value="TreeGrafter"/>
</dbReference>
<evidence type="ECO:0000256" key="6">
    <source>
        <dbReference type="ARBA" id="ARBA00022741"/>
    </source>
</evidence>
<dbReference type="PANTHER" id="PTHR43394:SF1">
    <property type="entry name" value="ATP-BINDING CASSETTE SUB-FAMILY B MEMBER 10, MITOCHONDRIAL"/>
    <property type="match status" value="1"/>
</dbReference>
<evidence type="ECO:0000259" key="13">
    <source>
        <dbReference type="PROSITE" id="PS50929"/>
    </source>
</evidence>
<dbReference type="InterPro" id="IPR036640">
    <property type="entry name" value="ABC1_TM_sf"/>
</dbReference>
<evidence type="ECO:0000256" key="3">
    <source>
        <dbReference type="ARBA" id="ARBA00022475"/>
    </source>
</evidence>
<dbReference type="PANTHER" id="PTHR43394">
    <property type="entry name" value="ATP-DEPENDENT PERMEASE MDL1, MITOCHONDRIAL"/>
    <property type="match status" value="1"/>
</dbReference>
<keyword evidence="8 11" id="KW-1133">Transmembrane helix</keyword>
<sequence length="586" mass="63781">MSEHPKGVFLADEPRAPLRRVVTLFRAYRGRLALVGALILLSSLVSLASPFLLREVLDVAIPRRDPFLLALLALGMIAVAVTTSVFDVVQTLVSTTVGQRVMHDLRTSVYAHLQRMSLAFFTRTRTGEVQSRIANDIGGMQSVVTNTATSIVSNLTTVIATVVAMVALDWRLTAISLVLLPVFVWISRHVGAERRRITSERQRKLAVISSMVQESLSISGILLGRTMGRSAELTRRFSDASDELADLGVRSSMTGRWRQASIQIVMAAMPAVIYWAVGYTGAISVGTLVAFTTLQVSLFRPAVSLLRLGVEVQSSLALFGRIFEYLDLPVDIHPGRRTLTSVRGEVRYEDVSFSYDEAPALEDVDVTVPAGTSLAIVGETGSGKTTLGYLLPRLYDVGAGRVTIDGVDVRELTFETLAGTVGVVSQETYLFHASIADNLRFAKPDATDDELEDAARAARIHDHIASLPDGYDTLVGERGYRFSGGEKQRLAIARTLLRNPPVLVLDEATSALDTQTERAVQEALDTLAEGRTTITIAHRLSTVRDADQIVVLDGGRVVEHGTHEDLLALDGHYATLVSRDRPLEPV</sequence>
<comment type="caution">
    <text evidence="14">The sequence shown here is derived from an EMBL/GenBank/DDBJ whole genome shotgun (WGS) entry which is preliminary data.</text>
</comment>
<feature type="transmembrane region" description="Helical" evidence="11">
    <location>
        <begin position="65"/>
        <end position="86"/>
    </location>
</feature>
<dbReference type="GO" id="GO:0005886">
    <property type="term" value="C:plasma membrane"/>
    <property type="evidence" value="ECO:0007669"/>
    <property type="project" value="UniProtKB-SubCell"/>
</dbReference>
<evidence type="ECO:0000256" key="1">
    <source>
        <dbReference type="ARBA" id="ARBA00004429"/>
    </source>
</evidence>
<proteinExistence type="inferred from homology"/>
<dbReference type="GO" id="GO:0016887">
    <property type="term" value="F:ATP hydrolysis activity"/>
    <property type="evidence" value="ECO:0007669"/>
    <property type="project" value="InterPro"/>
</dbReference>
<organism evidence="14 15">
    <name type="scientific">Nonomuraea montanisoli</name>
    <dbReference type="NCBI Taxonomy" id="2741721"/>
    <lineage>
        <taxon>Bacteria</taxon>
        <taxon>Bacillati</taxon>
        <taxon>Actinomycetota</taxon>
        <taxon>Actinomycetes</taxon>
        <taxon>Streptosporangiales</taxon>
        <taxon>Streptosporangiaceae</taxon>
        <taxon>Nonomuraea</taxon>
    </lineage>
</organism>
<evidence type="ECO:0000256" key="10">
    <source>
        <dbReference type="ARBA" id="ARBA00023455"/>
    </source>
</evidence>
<evidence type="ECO:0000259" key="12">
    <source>
        <dbReference type="PROSITE" id="PS50893"/>
    </source>
</evidence>
<keyword evidence="2" id="KW-0813">Transport</keyword>
<keyword evidence="3" id="KW-1003">Cell membrane</keyword>
<dbReference type="InterPro" id="IPR003593">
    <property type="entry name" value="AAA+_ATPase"/>
</dbReference>
<dbReference type="PROSITE" id="PS00211">
    <property type="entry name" value="ABC_TRANSPORTER_1"/>
    <property type="match status" value="1"/>
</dbReference>
<dbReference type="InterPro" id="IPR017871">
    <property type="entry name" value="ABC_transporter-like_CS"/>
</dbReference>
<keyword evidence="6" id="KW-0547">Nucleotide-binding</keyword>
<evidence type="ECO:0000256" key="9">
    <source>
        <dbReference type="ARBA" id="ARBA00023136"/>
    </source>
</evidence>
<keyword evidence="9 11" id="KW-0472">Membrane</keyword>
<evidence type="ECO:0000256" key="8">
    <source>
        <dbReference type="ARBA" id="ARBA00022989"/>
    </source>
</evidence>
<dbReference type="Pfam" id="PF00664">
    <property type="entry name" value="ABC_membrane"/>
    <property type="match status" value="1"/>
</dbReference>
<comment type="subcellular location">
    <subcellularLocation>
        <location evidence="1">Cell inner membrane</location>
        <topology evidence="1">Multi-pass membrane protein</topology>
    </subcellularLocation>
</comment>
<dbReference type="AlphaFoldDB" id="A0A7Y6M1X4"/>
<dbReference type="SMART" id="SM00382">
    <property type="entry name" value="AAA"/>
    <property type="match status" value="1"/>
</dbReference>
<dbReference type="PROSITE" id="PS50929">
    <property type="entry name" value="ABC_TM1F"/>
    <property type="match status" value="1"/>
</dbReference>
<dbReference type="EMBL" id="JABWGN010000002">
    <property type="protein sequence ID" value="NUW30800.1"/>
    <property type="molecule type" value="Genomic_DNA"/>
</dbReference>
<evidence type="ECO:0000256" key="4">
    <source>
        <dbReference type="ARBA" id="ARBA00022519"/>
    </source>
</evidence>
<evidence type="ECO:0000313" key="15">
    <source>
        <dbReference type="Proteomes" id="UP000586042"/>
    </source>
</evidence>
<dbReference type="InterPro" id="IPR003439">
    <property type="entry name" value="ABC_transporter-like_ATP-bd"/>
</dbReference>
<name>A0A7Y6M1X4_9ACTN</name>
<dbReference type="InterPro" id="IPR039421">
    <property type="entry name" value="Type_1_exporter"/>
</dbReference>
<dbReference type="Pfam" id="PF00005">
    <property type="entry name" value="ABC_tran"/>
    <property type="match status" value="1"/>
</dbReference>
<feature type="domain" description="ABC transmembrane type-1" evidence="13">
    <location>
        <begin position="33"/>
        <end position="314"/>
    </location>
</feature>
<dbReference type="GO" id="GO:0090374">
    <property type="term" value="P:oligopeptide export from mitochondrion"/>
    <property type="evidence" value="ECO:0007669"/>
    <property type="project" value="TreeGrafter"/>
</dbReference>
<keyword evidence="4" id="KW-0997">Cell inner membrane</keyword>
<dbReference type="Gene3D" id="3.40.50.300">
    <property type="entry name" value="P-loop containing nucleotide triphosphate hydrolases"/>
    <property type="match status" value="1"/>
</dbReference>
<dbReference type="FunFam" id="3.40.50.300:FF:000221">
    <property type="entry name" value="Multidrug ABC transporter ATP-binding protein"/>
    <property type="match status" value="1"/>
</dbReference>
<evidence type="ECO:0000256" key="2">
    <source>
        <dbReference type="ARBA" id="ARBA00022448"/>
    </source>
</evidence>
<feature type="transmembrane region" description="Helical" evidence="11">
    <location>
        <begin position="158"/>
        <end position="186"/>
    </location>
</feature>
<comment type="similarity">
    <text evidence="10">Belongs to the ABC transporter superfamily. Siderophore-Fe(3+) uptake transporter (SIUT) (TC 3.A.1.21) family.</text>
</comment>
<dbReference type="CDD" id="cd18550">
    <property type="entry name" value="ABC_6TM_exporter_like"/>
    <property type="match status" value="1"/>
</dbReference>
<dbReference type="PROSITE" id="PS50893">
    <property type="entry name" value="ABC_TRANSPORTER_2"/>
    <property type="match status" value="1"/>
</dbReference>
<dbReference type="SUPFAM" id="SSF52540">
    <property type="entry name" value="P-loop containing nucleoside triphosphate hydrolases"/>
    <property type="match status" value="1"/>
</dbReference>
<keyword evidence="5 11" id="KW-0812">Transmembrane</keyword>
<feature type="transmembrane region" description="Helical" evidence="11">
    <location>
        <begin position="283"/>
        <end position="303"/>
    </location>
</feature>
<reference evidence="14 15" key="1">
    <citation type="submission" date="2020-06" db="EMBL/GenBank/DDBJ databases">
        <title>Nonomuraea sp. SMC257, a novel actinomycete isolated from soil.</title>
        <authorList>
            <person name="Chanama M."/>
        </authorList>
    </citation>
    <scope>NUCLEOTIDE SEQUENCE [LARGE SCALE GENOMIC DNA]</scope>
    <source>
        <strain evidence="14 15">SMC257</strain>
    </source>
</reference>
<dbReference type="Gene3D" id="1.20.1560.10">
    <property type="entry name" value="ABC transporter type 1, transmembrane domain"/>
    <property type="match status" value="1"/>
</dbReference>
<dbReference type="GO" id="GO:0005524">
    <property type="term" value="F:ATP binding"/>
    <property type="evidence" value="ECO:0007669"/>
    <property type="project" value="UniProtKB-KW"/>
</dbReference>
<evidence type="ECO:0000256" key="11">
    <source>
        <dbReference type="SAM" id="Phobius"/>
    </source>
</evidence>
<evidence type="ECO:0000256" key="5">
    <source>
        <dbReference type="ARBA" id="ARBA00022692"/>
    </source>
</evidence>
<evidence type="ECO:0000313" key="14">
    <source>
        <dbReference type="EMBL" id="NUW30800.1"/>
    </source>
</evidence>
<keyword evidence="15" id="KW-1185">Reference proteome</keyword>
<gene>
    <name evidence="14" type="ORF">HTZ77_05110</name>
</gene>
<dbReference type="InterPro" id="IPR027417">
    <property type="entry name" value="P-loop_NTPase"/>
</dbReference>
<dbReference type="Proteomes" id="UP000586042">
    <property type="component" value="Unassembled WGS sequence"/>
</dbReference>
<dbReference type="SUPFAM" id="SSF90123">
    <property type="entry name" value="ABC transporter transmembrane region"/>
    <property type="match status" value="1"/>
</dbReference>
<dbReference type="InterPro" id="IPR011527">
    <property type="entry name" value="ABC1_TM_dom"/>
</dbReference>
<feature type="domain" description="ABC transporter" evidence="12">
    <location>
        <begin position="346"/>
        <end position="579"/>
    </location>
</feature>
<evidence type="ECO:0000256" key="7">
    <source>
        <dbReference type="ARBA" id="ARBA00022840"/>
    </source>
</evidence>
<protein>
    <submittedName>
        <fullName evidence="14">ABC transporter ATP-binding protein</fullName>
    </submittedName>
</protein>
<accession>A0A7Y6M1X4</accession>
<keyword evidence="7 14" id="KW-0067">ATP-binding</keyword>